<gene>
    <name evidence="9" type="ORF">DYH56_01425</name>
</gene>
<sequence>MKIQRLKRKNSRNLILDMTPLIDVVFLLLIFFMVATTFQDVDSSVNIELPKSSSEHKITIKTLEVKINKDLEIYLIVKDLNGKNEMMKVEQGNLKEKLGQKLELTKDKNVIVSADKSVNYQSLIEVLDIAKEAGAGSLDLNTKSLN</sequence>
<evidence type="ECO:0000256" key="8">
    <source>
        <dbReference type="SAM" id="Phobius"/>
    </source>
</evidence>
<evidence type="ECO:0000256" key="5">
    <source>
        <dbReference type="ARBA" id="ARBA00022989"/>
    </source>
</evidence>
<name>A0ABX9KLC7_9FUSO</name>
<proteinExistence type="inferred from homology"/>
<keyword evidence="5 8" id="KW-1133">Transmembrane helix</keyword>
<dbReference type="Pfam" id="PF02472">
    <property type="entry name" value="ExbD"/>
    <property type="match status" value="1"/>
</dbReference>
<evidence type="ECO:0000256" key="3">
    <source>
        <dbReference type="ARBA" id="ARBA00022475"/>
    </source>
</evidence>
<feature type="transmembrane region" description="Helical" evidence="8">
    <location>
        <begin position="21"/>
        <end position="38"/>
    </location>
</feature>
<dbReference type="Gene3D" id="3.30.420.270">
    <property type="match status" value="1"/>
</dbReference>
<dbReference type="PANTHER" id="PTHR30558:SF3">
    <property type="entry name" value="BIOPOLYMER TRANSPORT PROTEIN EXBD-RELATED"/>
    <property type="match status" value="1"/>
</dbReference>
<keyword evidence="10" id="KW-1185">Reference proteome</keyword>
<comment type="similarity">
    <text evidence="2 7">Belongs to the ExbD/TolR family.</text>
</comment>
<keyword evidence="7" id="KW-0653">Protein transport</keyword>
<evidence type="ECO:0000313" key="9">
    <source>
        <dbReference type="EMBL" id="REI42839.1"/>
    </source>
</evidence>
<reference evidence="9 10" key="1">
    <citation type="submission" date="2018-08" db="EMBL/GenBank/DDBJ databases">
        <title>Draft genome sequence of Psychrilyobacter sp. strain SD5 isolated from Black Sea water.</title>
        <authorList>
            <person name="Yadav S."/>
            <person name="Villanueva L."/>
            <person name="Damste J.S.S."/>
        </authorList>
    </citation>
    <scope>NUCLEOTIDE SEQUENCE [LARGE SCALE GENOMIC DNA]</scope>
    <source>
        <strain evidence="9 10">SD5</strain>
    </source>
</reference>
<keyword evidence="6 8" id="KW-0472">Membrane</keyword>
<evidence type="ECO:0000256" key="4">
    <source>
        <dbReference type="ARBA" id="ARBA00022692"/>
    </source>
</evidence>
<comment type="caution">
    <text evidence="9">The sequence shown here is derived from an EMBL/GenBank/DDBJ whole genome shotgun (WGS) entry which is preliminary data.</text>
</comment>
<evidence type="ECO:0000256" key="7">
    <source>
        <dbReference type="RuleBase" id="RU003879"/>
    </source>
</evidence>
<keyword evidence="3" id="KW-1003">Cell membrane</keyword>
<protein>
    <submittedName>
        <fullName evidence="9">Biopolymer transporter ExbD</fullName>
    </submittedName>
</protein>
<dbReference type="InterPro" id="IPR003400">
    <property type="entry name" value="ExbD"/>
</dbReference>
<dbReference type="PANTHER" id="PTHR30558">
    <property type="entry name" value="EXBD MEMBRANE COMPONENT OF PMF-DRIVEN MACROMOLECULE IMPORT SYSTEM"/>
    <property type="match status" value="1"/>
</dbReference>
<dbReference type="RefSeq" id="WP_114641071.1">
    <property type="nucleotide sequence ID" value="NZ_JAACIO010000002.1"/>
</dbReference>
<evidence type="ECO:0000256" key="2">
    <source>
        <dbReference type="ARBA" id="ARBA00005811"/>
    </source>
</evidence>
<comment type="subcellular location">
    <subcellularLocation>
        <location evidence="1">Cell membrane</location>
        <topology evidence="1">Single-pass membrane protein</topology>
    </subcellularLocation>
    <subcellularLocation>
        <location evidence="7">Cell membrane</location>
        <topology evidence="7">Single-pass type II membrane protein</topology>
    </subcellularLocation>
</comment>
<evidence type="ECO:0000313" key="10">
    <source>
        <dbReference type="Proteomes" id="UP000263486"/>
    </source>
</evidence>
<accession>A0ABX9KLC7</accession>
<keyword evidence="4 7" id="KW-0812">Transmembrane</keyword>
<keyword evidence="7" id="KW-0813">Transport</keyword>
<dbReference type="Proteomes" id="UP000263486">
    <property type="component" value="Unassembled WGS sequence"/>
</dbReference>
<dbReference type="EMBL" id="QUAJ01000002">
    <property type="protein sequence ID" value="REI42839.1"/>
    <property type="molecule type" value="Genomic_DNA"/>
</dbReference>
<evidence type="ECO:0000256" key="6">
    <source>
        <dbReference type="ARBA" id="ARBA00023136"/>
    </source>
</evidence>
<evidence type="ECO:0000256" key="1">
    <source>
        <dbReference type="ARBA" id="ARBA00004162"/>
    </source>
</evidence>
<organism evidence="9 10">
    <name type="scientific">Psychrilyobacter piezotolerans</name>
    <dbReference type="NCBI Taxonomy" id="2293438"/>
    <lineage>
        <taxon>Bacteria</taxon>
        <taxon>Fusobacteriati</taxon>
        <taxon>Fusobacteriota</taxon>
        <taxon>Fusobacteriia</taxon>
        <taxon>Fusobacteriales</taxon>
        <taxon>Fusobacteriaceae</taxon>
        <taxon>Psychrilyobacter</taxon>
    </lineage>
</organism>